<dbReference type="InterPro" id="IPR002735">
    <property type="entry name" value="Transl_init_fac_IF2/IF5_dom"/>
</dbReference>
<keyword evidence="2 5" id="KW-0396">Initiation factor</keyword>
<protein>
    <submittedName>
        <fullName evidence="5">Translation initiation factor 2 subunit beta</fullName>
    </submittedName>
</protein>
<evidence type="ECO:0000259" key="4">
    <source>
        <dbReference type="SMART" id="SM00653"/>
    </source>
</evidence>
<dbReference type="EMBL" id="KY684106">
    <property type="protein sequence ID" value="ARF11108.1"/>
    <property type="molecule type" value="Genomic_DNA"/>
</dbReference>
<reference evidence="5" key="1">
    <citation type="journal article" date="2017" name="Science">
        <title>Giant viruses with an expanded complement of translation system components.</title>
        <authorList>
            <person name="Schulz F."/>
            <person name="Yutin N."/>
            <person name="Ivanova N.N."/>
            <person name="Ortega D.R."/>
            <person name="Lee T.K."/>
            <person name="Vierheilig J."/>
            <person name="Daims H."/>
            <person name="Horn M."/>
            <person name="Wagner M."/>
            <person name="Jensen G.J."/>
            <person name="Kyrpides N.C."/>
            <person name="Koonin E.V."/>
            <person name="Woyke T."/>
        </authorList>
    </citation>
    <scope>NUCLEOTIDE SEQUENCE</scope>
    <source>
        <strain evidence="5">HKV1</strain>
    </source>
</reference>
<dbReference type="InterPro" id="IPR016190">
    <property type="entry name" value="Transl_init_fac_IF2/IF5_Zn-bd"/>
</dbReference>
<gene>
    <name evidence="5" type="ORF">Hokovirus_4_82</name>
</gene>
<dbReference type="InterPro" id="IPR045196">
    <property type="entry name" value="IF2/IF5"/>
</dbReference>
<feature type="domain" description="Translation initiation factor IF2/IF5" evidence="4">
    <location>
        <begin position="19"/>
        <end position="127"/>
    </location>
</feature>
<dbReference type="Pfam" id="PF01873">
    <property type="entry name" value="eIF-5_eIF-2B"/>
    <property type="match status" value="1"/>
</dbReference>
<comment type="similarity">
    <text evidence="1">Belongs to the eIF-2-beta/eIF-5 family.</text>
</comment>
<dbReference type="PANTHER" id="PTHR23001">
    <property type="entry name" value="EUKARYOTIC TRANSLATION INITIATION FACTOR"/>
    <property type="match status" value="1"/>
</dbReference>
<dbReference type="SUPFAM" id="SSF100966">
    <property type="entry name" value="Translation initiation factor 2 beta, aIF2beta, N-terminal domain"/>
    <property type="match status" value="1"/>
</dbReference>
<evidence type="ECO:0000313" key="5">
    <source>
        <dbReference type="EMBL" id="ARF11108.1"/>
    </source>
</evidence>
<name>A0A1V0SHJ2_9VIRU</name>
<proteinExistence type="inferred from homology"/>
<evidence type="ECO:0000256" key="3">
    <source>
        <dbReference type="ARBA" id="ARBA00022917"/>
    </source>
</evidence>
<dbReference type="Gene3D" id="3.30.30.170">
    <property type="match status" value="1"/>
</dbReference>
<accession>A0A1V0SHJ2</accession>
<evidence type="ECO:0000256" key="2">
    <source>
        <dbReference type="ARBA" id="ARBA00022540"/>
    </source>
</evidence>
<dbReference type="SMART" id="SM00653">
    <property type="entry name" value="eIF2B_5"/>
    <property type="match status" value="1"/>
</dbReference>
<organism evidence="5">
    <name type="scientific">Hokovirus HKV1</name>
    <dbReference type="NCBI Taxonomy" id="1977638"/>
    <lineage>
        <taxon>Viruses</taxon>
        <taxon>Varidnaviria</taxon>
        <taxon>Bamfordvirae</taxon>
        <taxon>Nucleocytoviricota</taxon>
        <taxon>Megaviricetes</taxon>
        <taxon>Imitervirales</taxon>
        <taxon>Mimiviridae</taxon>
        <taxon>Klosneuvirinae</taxon>
        <taxon>Hokovirus</taxon>
    </lineage>
</organism>
<dbReference type="SUPFAM" id="SSF75689">
    <property type="entry name" value="Zinc-binding domain of translation initiation factor 2 beta"/>
    <property type="match status" value="1"/>
</dbReference>
<sequence>MEYSINFLLNRAYDQASSKTKIKLTQPTFQILNKKTCITNFETVCNELKRSIEQVQTFIDSELQTSSIIDGNNNIVINGTYKENGIKNVLKNYINKYVFCNQCKNLDTEIIKENKIQYLKCNTCFSKKSIMK</sequence>
<keyword evidence="3" id="KW-0648">Protein biosynthesis</keyword>
<evidence type="ECO:0000256" key="1">
    <source>
        <dbReference type="ARBA" id="ARBA00010397"/>
    </source>
</evidence>
<dbReference type="InterPro" id="IPR016189">
    <property type="entry name" value="Transl_init_fac_IF2/IF5_N"/>
</dbReference>